<sequence>MISTNFSTKSTNLRTFQAFTFPIVLRHILSAEVESIALPPRGRSARNLPPFRVGLSLHPPLTQGRLQRECPDRHRPTNTALRRRSTIAPGQYSLTHWAP</sequence>
<name>A0A4Y2S366_ARAVE</name>
<proteinExistence type="predicted"/>
<organism evidence="1 2">
    <name type="scientific">Araneus ventricosus</name>
    <name type="common">Orbweaver spider</name>
    <name type="synonym">Epeira ventricosa</name>
    <dbReference type="NCBI Taxonomy" id="182803"/>
    <lineage>
        <taxon>Eukaryota</taxon>
        <taxon>Metazoa</taxon>
        <taxon>Ecdysozoa</taxon>
        <taxon>Arthropoda</taxon>
        <taxon>Chelicerata</taxon>
        <taxon>Arachnida</taxon>
        <taxon>Araneae</taxon>
        <taxon>Araneomorphae</taxon>
        <taxon>Entelegynae</taxon>
        <taxon>Araneoidea</taxon>
        <taxon>Araneidae</taxon>
        <taxon>Araneus</taxon>
    </lineage>
</organism>
<accession>A0A4Y2S366</accession>
<comment type="caution">
    <text evidence="1">The sequence shown here is derived from an EMBL/GenBank/DDBJ whole genome shotgun (WGS) entry which is preliminary data.</text>
</comment>
<reference evidence="1 2" key="1">
    <citation type="journal article" date="2019" name="Sci. Rep.">
        <title>Orb-weaving spider Araneus ventricosus genome elucidates the spidroin gene catalogue.</title>
        <authorList>
            <person name="Kono N."/>
            <person name="Nakamura H."/>
            <person name="Ohtoshi R."/>
            <person name="Moran D.A.P."/>
            <person name="Shinohara A."/>
            <person name="Yoshida Y."/>
            <person name="Fujiwara M."/>
            <person name="Mori M."/>
            <person name="Tomita M."/>
            <person name="Arakawa K."/>
        </authorList>
    </citation>
    <scope>NUCLEOTIDE SEQUENCE [LARGE SCALE GENOMIC DNA]</scope>
</reference>
<keyword evidence="2" id="KW-1185">Reference proteome</keyword>
<dbReference type="EMBL" id="BGPR01019606">
    <property type="protein sequence ID" value="GBN82407.1"/>
    <property type="molecule type" value="Genomic_DNA"/>
</dbReference>
<protein>
    <submittedName>
        <fullName evidence="1">Uncharacterized protein</fullName>
    </submittedName>
</protein>
<dbReference type="Proteomes" id="UP000499080">
    <property type="component" value="Unassembled WGS sequence"/>
</dbReference>
<evidence type="ECO:0000313" key="1">
    <source>
        <dbReference type="EMBL" id="GBN82407.1"/>
    </source>
</evidence>
<dbReference type="AlphaFoldDB" id="A0A4Y2S366"/>
<evidence type="ECO:0000313" key="2">
    <source>
        <dbReference type="Proteomes" id="UP000499080"/>
    </source>
</evidence>
<gene>
    <name evidence="1" type="ORF">AVEN_228616_1</name>
</gene>